<dbReference type="EMBL" id="CP011391">
    <property type="protein sequence ID" value="AMK53477.1"/>
    <property type="molecule type" value="Genomic_DNA"/>
</dbReference>
<evidence type="ECO:0000256" key="3">
    <source>
        <dbReference type="ARBA" id="ARBA00022692"/>
    </source>
</evidence>
<accession>A0A140DS50</accession>
<dbReference type="InterPro" id="IPR051461">
    <property type="entry name" value="UPF0750_membrane"/>
</dbReference>
<dbReference type="STRING" id="1702221.AALO17_03430"/>
<name>A0A140DS50_9FIRM</name>
<dbReference type="RefSeq" id="WP_067554643.1">
    <property type="nucleotide sequence ID" value="NZ_CAKOCV010000014.1"/>
</dbReference>
<comment type="subcellular location">
    <subcellularLocation>
        <location evidence="1">Cell membrane</location>
        <topology evidence="1">Multi-pass membrane protein</topology>
    </subcellularLocation>
</comment>
<dbReference type="AlphaFoldDB" id="A0A140DS50"/>
<organism evidence="8 9">
    <name type="scientific">Faecalibaculum rodentium</name>
    <dbReference type="NCBI Taxonomy" id="1702221"/>
    <lineage>
        <taxon>Bacteria</taxon>
        <taxon>Bacillati</taxon>
        <taxon>Bacillota</taxon>
        <taxon>Erysipelotrichia</taxon>
        <taxon>Erysipelotrichales</taxon>
        <taxon>Erysipelotrichaceae</taxon>
        <taxon>Faecalibaculum</taxon>
    </lineage>
</organism>
<proteinExistence type="predicted"/>
<evidence type="ECO:0000256" key="5">
    <source>
        <dbReference type="ARBA" id="ARBA00023136"/>
    </source>
</evidence>
<dbReference type="PIRSF" id="PIRSF006483">
    <property type="entry name" value="Membrane_protein_YitT"/>
    <property type="match status" value="1"/>
</dbReference>
<keyword evidence="4 6" id="KW-1133">Transmembrane helix</keyword>
<dbReference type="PANTHER" id="PTHR33545">
    <property type="entry name" value="UPF0750 MEMBRANE PROTEIN YITT-RELATED"/>
    <property type="match status" value="1"/>
</dbReference>
<dbReference type="PANTHER" id="PTHR33545:SF5">
    <property type="entry name" value="UPF0750 MEMBRANE PROTEIN YITT"/>
    <property type="match status" value="1"/>
</dbReference>
<keyword evidence="5 6" id="KW-0472">Membrane</keyword>
<dbReference type="Pfam" id="PF10035">
    <property type="entry name" value="DUF2179"/>
    <property type="match status" value="1"/>
</dbReference>
<evidence type="ECO:0000259" key="7">
    <source>
        <dbReference type="Pfam" id="PF10035"/>
    </source>
</evidence>
<feature type="transmembrane region" description="Helical" evidence="6">
    <location>
        <begin position="173"/>
        <end position="191"/>
    </location>
</feature>
<dbReference type="Pfam" id="PF02588">
    <property type="entry name" value="YitT_membrane"/>
    <property type="match status" value="1"/>
</dbReference>
<keyword evidence="3 6" id="KW-0812">Transmembrane</keyword>
<dbReference type="GeneID" id="78477208"/>
<evidence type="ECO:0000256" key="1">
    <source>
        <dbReference type="ARBA" id="ARBA00004651"/>
    </source>
</evidence>
<gene>
    <name evidence="8" type="ORF">AALO17_03430</name>
</gene>
<dbReference type="GO" id="GO:0005886">
    <property type="term" value="C:plasma membrane"/>
    <property type="evidence" value="ECO:0007669"/>
    <property type="project" value="UniProtKB-SubCell"/>
</dbReference>
<dbReference type="InterPro" id="IPR019264">
    <property type="entry name" value="DUF2179"/>
</dbReference>
<sequence>MNRNLIMKQAINTLRTLAGNLLLAVAVNVFIRSFSMTAGGSTGLALIISHYLPAISFSLATTIVSWSCFFLGLLFLGMKFALTTLISTIGYPLFVQLTGFLTTSQVTADPLVAAVAGGCLMGAGLGLIIQSGASSGGLDIPPIILHRKLGWNLTVTMWLADIAFLAIQSSFSPLTALLHGLILIACTYLVMNQILTIGTSAVQVLIVTAKSEEVRQLLEQDLDKGATLLHGKTAHAGRETDVILSVFERKELPALRQRVSDLDPGAFMVVSNVQEVRGLGFTGWKKIKAQDILLDE</sequence>
<feature type="transmembrane region" description="Helical" evidence="6">
    <location>
        <begin position="111"/>
        <end position="129"/>
    </location>
</feature>
<feature type="transmembrane region" description="Helical" evidence="6">
    <location>
        <begin position="149"/>
        <end position="167"/>
    </location>
</feature>
<dbReference type="KEGG" id="fro:AALO17_03430"/>
<feature type="domain" description="DUF2179" evidence="7">
    <location>
        <begin position="225"/>
        <end position="278"/>
    </location>
</feature>
<evidence type="ECO:0000256" key="2">
    <source>
        <dbReference type="ARBA" id="ARBA00022475"/>
    </source>
</evidence>
<dbReference type="InterPro" id="IPR015867">
    <property type="entry name" value="N-reg_PII/ATP_PRibTrfase_C"/>
</dbReference>
<dbReference type="Gene3D" id="3.30.70.120">
    <property type="match status" value="1"/>
</dbReference>
<feature type="transmembrane region" description="Helical" evidence="6">
    <location>
        <begin position="51"/>
        <end position="73"/>
    </location>
</feature>
<keyword evidence="9" id="KW-1185">Reference proteome</keyword>
<evidence type="ECO:0000313" key="9">
    <source>
        <dbReference type="Proteomes" id="UP000069771"/>
    </source>
</evidence>
<feature type="transmembrane region" description="Helical" evidence="6">
    <location>
        <begin position="80"/>
        <end position="99"/>
    </location>
</feature>
<evidence type="ECO:0000313" key="8">
    <source>
        <dbReference type="EMBL" id="AMK53477.1"/>
    </source>
</evidence>
<evidence type="ECO:0000256" key="6">
    <source>
        <dbReference type="SAM" id="Phobius"/>
    </source>
</evidence>
<evidence type="ECO:0000256" key="4">
    <source>
        <dbReference type="ARBA" id="ARBA00022989"/>
    </source>
</evidence>
<protein>
    <recommendedName>
        <fullName evidence="7">DUF2179 domain-containing protein</fullName>
    </recommendedName>
</protein>
<reference evidence="8 9" key="1">
    <citation type="journal article" date="2016" name="Gut Pathog.">
        <title>Whole genome sequencing of "Faecalibaculum rodentium" ALO17, isolated from C57BL/6J laboratory mouse feces.</title>
        <authorList>
            <person name="Lim S."/>
            <person name="Chang D.H."/>
            <person name="Ahn S."/>
            <person name="Kim B.C."/>
        </authorList>
    </citation>
    <scope>NUCLEOTIDE SEQUENCE [LARGE SCALE GENOMIC DNA]</scope>
    <source>
        <strain evidence="8 9">Alo17</strain>
    </source>
</reference>
<dbReference type="Proteomes" id="UP000069771">
    <property type="component" value="Chromosome"/>
</dbReference>
<dbReference type="InterPro" id="IPR003740">
    <property type="entry name" value="YitT"/>
</dbReference>
<keyword evidence="2" id="KW-1003">Cell membrane</keyword>
<dbReference type="OrthoDB" id="1758221at2"/>
<feature type="transmembrane region" description="Helical" evidence="6">
    <location>
        <begin position="12"/>
        <end position="31"/>
    </location>
</feature>
<dbReference type="CDD" id="cd16379">
    <property type="entry name" value="YitT_C_like"/>
    <property type="match status" value="1"/>
</dbReference>